<dbReference type="GO" id="GO:0046872">
    <property type="term" value="F:metal ion binding"/>
    <property type="evidence" value="ECO:0007669"/>
    <property type="project" value="UniProtKB-KW"/>
</dbReference>
<feature type="binding site" evidence="8">
    <location>
        <position position="182"/>
    </location>
    <ligand>
        <name>Zn(2+)</name>
        <dbReference type="ChEBI" id="CHEBI:29105"/>
        <note>catalytic</note>
    </ligand>
</feature>
<proteinExistence type="inferred from homology"/>
<keyword evidence="3 8" id="KW-0479">Metal-binding</keyword>
<evidence type="ECO:0000256" key="6">
    <source>
        <dbReference type="ARBA" id="ARBA00023049"/>
    </source>
</evidence>
<evidence type="ECO:0000256" key="3">
    <source>
        <dbReference type="ARBA" id="ARBA00022723"/>
    </source>
</evidence>
<dbReference type="WBParaSite" id="mrna-Wban_07236">
    <property type="protein sequence ID" value="mrna-Wban_07236"/>
    <property type="gene ID" value="Wban_07236"/>
</dbReference>
<evidence type="ECO:0000256" key="7">
    <source>
        <dbReference type="PIRSR" id="PIRSR601577-1"/>
    </source>
</evidence>
<dbReference type="PANTHER" id="PTHR10942:SF44">
    <property type="entry name" value="LEISHMANOLYSIN-LIKE PEPTIDASE"/>
    <property type="match status" value="1"/>
</dbReference>
<evidence type="ECO:0000256" key="9">
    <source>
        <dbReference type="RuleBase" id="RU366077"/>
    </source>
</evidence>
<evidence type="ECO:0000256" key="5">
    <source>
        <dbReference type="ARBA" id="ARBA00022833"/>
    </source>
</evidence>
<reference evidence="10" key="1">
    <citation type="submission" date="2015-03" db="EMBL/GenBank/DDBJ databases">
        <title>Wuchereria bancrofti Genome Sequencing Papua New Guinea Strain.</title>
        <authorList>
            <person name="Small S.T."/>
            <person name="Serre D."/>
            <person name="Zimmerman P.A."/>
        </authorList>
    </citation>
    <scope>NUCLEOTIDE SEQUENCE [LARGE SCALE GENOMIC DNA]</scope>
    <source>
        <strain evidence="10">pt0022</strain>
    </source>
</reference>
<reference evidence="11" key="3">
    <citation type="submission" date="2024-02" db="UniProtKB">
        <authorList>
            <consortium name="WormBaseParasite"/>
        </authorList>
    </citation>
    <scope>IDENTIFICATION</scope>
    <source>
        <strain evidence="11">pt0022</strain>
    </source>
</reference>
<evidence type="ECO:0000256" key="4">
    <source>
        <dbReference type="ARBA" id="ARBA00022801"/>
    </source>
</evidence>
<comment type="similarity">
    <text evidence="1 9">Belongs to the peptidase M8 family.</text>
</comment>
<protein>
    <recommendedName>
        <fullName evidence="9">Leishmanolysin-like peptidase</fullName>
        <ecNumber evidence="9">3.4.24.-</ecNumber>
    </recommendedName>
</protein>
<dbReference type="AlphaFoldDB" id="A0AAF5RWC0"/>
<evidence type="ECO:0000256" key="8">
    <source>
        <dbReference type="PIRSR" id="PIRSR601577-2"/>
    </source>
</evidence>
<dbReference type="PANTHER" id="PTHR10942">
    <property type="entry name" value="LEISHMANOLYSIN-LIKE PEPTIDASE"/>
    <property type="match status" value="1"/>
</dbReference>
<feature type="signal peptide" evidence="9">
    <location>
        <begin position="1"/>
        <end position="20"/>
    </location>
</feature>
<feature type="binding site" evidence="8">
    <location>
        <position position="251"/>
    </location>
    <ligand>
        <name>Zn(2+)</name>
        <dbReference type="ChEBI" id="CHEBI:29105"/>
        <note>catalytic</note>
    </ligand>
</feature>
<dbReference type="GO" id="GO:0006508">
    <property type="term" value="P:proteolysis"/>
    <property type="evidence" value="ECO:0007669"/>
    <property type="project" value="UniProtKB-KW"/>
</dbReference>
<keyword evidence="9" id="KW-0732">Signal</keyword>
<reference evidence="10" key="2">
    <citation type="journal article" date="2016" name="Mol. Ecol.">
        <title>Population genomics of the filarial nematode parasite Wuchereria bancrofti from mosquitoes.</title>
        <authorList>
            <person name="Small S.T."/>
            <person name="Reimer L.J."/>
            <person name="Tisch D.J."/>
            <person name="King C.L."/>
            <person name="Christensen B.M."/>
            <person name="Siba P.M."/>
            <person name="Kazura J.W."/>
            <person name="Serre D."/>
            <person name="Zimmerman P.A."/>
        </authorList>
    </citation>
    <scope>NUCLEOTIDE SEQUENCE</scope>
    <source>
        <strain evidence="10">pt0022</strain>
    </source>
</reference>
<sequence length="338" mass="38462">MVVNLLKVLVFLGAIAPLSSEIAHWESLNIGIIRQKELLRLSSTILDGLRSAVMKMQSLINIWYLPENDRLSAKSLTSCVSHWYPPIGECFMETLHSWKTLNALNITKDINLKFYGVNFLLFLQVDHQKCNADNGLLAAAAPCILIDNNRPAAARLMLCPVNHHRWNSFHAIVDLFRHEIMHALGFGLITPGESLSSTPAKRKFLWTDESSNQHVTATYMDFQDDAVIEARKHLGCQNLHGIEADGDDKIHLSEYIYGDELMTPVLANGRNYLTKISASILEATKDGEKQWYKTNESLVQAETKAYWYGRNWGCIFAERSCYEYIISRLSHRYHSSIF</sequence>
<keyword evidence="2 9" id="KW-0645">Protease</keyword>
<keyword evidence="6 8" id="KW-0482">Metalloprotease</keyword>
<keyword evidence="5 8" id="KW-0862">Zinc</keyword>
<dbReference type="GO" id="GO:0005737">
    <property type="term" value="C:cytoplasm"/>
    <property type="evidence" value="ECO:0007669"/>
    <property type="project" value="TreeGrafter"/>
</dbReference>
<feature type="active site" evidence="7">
    <location>
        <position position="179"/>
    </location>
</feature>
<dbReference type="SUPFAM" id="SSF55486">
    <property type="entry name" value="Metalloproteases ('zincins'), catalytic domain"/>
    <property type="match status" value="1"/>
</dbReference>
<evidence type="ECO:0000313" key="10">
    <source>
        <dbReference type="Proteomes" id="UP000093561"/>
    </source>
</evidence>
<organism evidence="10 11">
    <name type="scientific">Wuchereria bancrofti</name>
    <dbReference type="NCBI Taxonomy" id="6293"/>
    <lineage>
        <taxon>Eukaryota</taxon>
        <taxon>Metazoa</taxon>
        <taxon>Ecdysozoa</taxon>
        <taxon>Nematoda</taxon>
        <taxon>Chromadorea</taxon>
        <taxon>Rhabditida</taxon>
        <taxon>Spirurina</taxon>
        <taxon>Spiruromorpha</taxon>
        <taxon>Filarioidea</taxon>
        <taxon>Onchocercidae</taxon>
        <taxon>Wuchereria</taxon>
    </lineage>
</organism>
<evidence type="ECO:0000313" key="11">
    <source>
        <dbReference type="WBParaSite" id="mrna-Wban_07236"/>
    </source>
</evidence>
<evidence type="ECO:0000256" key="1">
    <source>
        <dbReference type="ARBA" id="ARBA00005860"/>
    </source>
</evidence>
<feature type="chain" id="PRO_5041776507" description="Leishmanolysin-like peptidase" evidence="9">
    <location>
        <begin position="21"/>
        <end position="338"/>
    </location>
</feature>
<name>A0AAF5RWC0_WUCBA</name>
<dbReference type="Proteomes" id="UP000093561">
    <property type="component" value="Unassembled WGS sequence"/>
</dbReference>
<dbReference type="Gene3D" id="3.10.170.20">
    <property type="match status" value="1"/>
</dbReference>
<dbReference type="GO" id="GO:0016020">
    <property type="term" value="C:membrane"/>
    <property type="evidence" value="ECO:0007669"/>
    <property type="project" value="InterPro"/>
</dbReference>
<keyword evidence="4 9" id="KW-0378">Hydrolase</keyword>
<feature type="binding site" evidence="8">
    <location>
        <position position="178"/>
    </location>
    <ligand>
        <name>Zn(2+)</name>
        <dbReference type="ChEBI" id="CHEBI:29105"/>
        <note>catalytic</note>
    </ligand>
</feature>
<dbReference type="Pfam" id="PF01457">
    <property type="entry name" value="Peptidase_M8"/>
    <property type="match status" value="1"/>
</dbReference>
<dbReference type="GO" id="GO:0007155">
    <property type="term" value="P:cell adhesion"/>
    <property type="evidence" value="ECO:0007669"/>
    <property type="project" value="InterPro"/>
</dbReference>
<comment type="cofactor">
    <cofactor evidence="8 9">
        <name>Zn(2+)</name>
        <dbReference type="ChEBI" id="CHEBI:29105"/>
    </cofactor>
    <text evidence="8 9">Binds 1 zinc ion per subunit.</text>
</comment>
<evidence type="ECO:0000256" key="2">
    <source>
        <dbReference type="ARBA" id="ARBA00022670"/>
    </source>
</evidence>
<dbReference type="GO" id="GO:0004222">
    <property type="term" value="F:metalloendopeptidase activity"/>
    <property type="evidence" value="ECO:0007669"/>
    <property type="project" value="UniProtKB-UniRule"/>
</dbReference>
<dbReference type="EC" id="3.4.24.-" evidence="9"/>
<accession>A0AAF5RWC0</accession>
<dbReference type="Gene3D" id="3.90.132.10">
    <property type="entry name" value="Leishmanolysin , domain 2"/>
    <property type="match status" value="1"/>
</dbReference>
<dbReference type="InterPro" id="IPR001577">
    <property type="entry name" value="Peptidase_M8"/>
</dbReference>